<keyword evidence="2" id="KW-1185">Reference proteome</keyword>
<sequence>MSGGSKLLSNQEGAVRGGEWSFTSFILGPEEVRHTLAGDQVDRYIAVLDTEIRLVRVWLESQANADVYLAMFGRTLVLVTLSSHLWGRSVRRLGE</sequence>
<dbReference type="EMBL" id="BMAW01026325">
    <property type="protein sequence ID" value="GFT96733.1"/>
    <property type="molecule type" value="Genomic_DNA"/>
</dbReference>
<gene>
    <name evidence="1" type="ORF">NPIL_330771</name>
</gene>
<evidence type="ECO:0000313" key="1">
    <source>
        <dbReference type="EMBL" id="GFT96733.1"/>
    </source>
</evidence>
<evidence type="ECO:0000313" key="2">
    <source>
        <dbReference type="Proteomes" id="UP000887013"/>
    </source>
</evidence>
<name>A0A8X6PYL5_NEPPI</name>
<organism evidence="1 2">
    <name type="scientific">Nephila pilipes</name>
    <name type="common">Giant wood spider</name>
    <name type="synonym">Nephila maculata</name>
    <dbReference type="NCBI Taxonomy" id="299642"/>
    <lineage>
        <taxon>Eukaryota</taxon>
        <taxon>Metazoa</taxon>
        <taxon>Ecdysozoa</taxon>
        <taxon>Arthropoda</taxon>
        <taxon>Chelicerata</taxon>
        <taxon>Arachnida</taxon>
        <taxon>Araneae</taxon>
        <taxon>Araneomorphae</taxon>
        <taxon>Entelegynae</taxon>
        <taxon>Araneoidea</taxon>
        <taxon>Nephilidae</taxon>
        <taxon>Nephila</taxon>
    </lineage>
</organism>
<proteinExistence type="predicted"/>
<comment type="caution">
    <text evidence="1">The sequence shown here is derived from an EMBL/GenBank/DDBJ whole genome shotgun (WGS) entry which is preliminary data.</text>
</comment>
<dbReference type="AlphaFoldDB" id="A0A8X6PYL5"/>
<protein>
    <submittedName>
        <fullName evidence="1">Uncharacterized protein</fullName>
    </submittedName>
</protein>
<dbReference type="Proteomes" id="UP000887013">
    <property type="component" value="Unassembled WGS sequence"/>
</dbReference>
<accession>A0A8X6PYL5</accession>
<reference evidence="1" key="1">
    <citation type="submission" date="2020-08" db="EMBL/GenBank/DDBJ databases">
        <title>Multicomponent nature underlies the extraordinary mechanical properties of spider dragline silk.</title>
        <authorList>
            <person name="Kono N."/>
            <person name="Nakamura H."/>
            <person name="Mori M."/>
            <person name="Yoshida Y."/>
            <person name="Ohtoshi R."/>
            <person name="Malay A.D."/>
            <person name="Moran D.A.P."/>
            <person name="Tomita M."/>
            <person name="Numata K."/>
            <person name="Arakawa K."/>
        </authorList>
    </citation>
    <scope>NUCLEOTIDE SEQUENCE</scope>
</reference>